<feature type="compositionally biased region" description="Basic and acidic residues" evidence="1">
    <location>
        <begin position="40"/>
        <end position="51"/>
    </location>
</feature>
<feature type="region of interest" description="Disordered" evidence="1">
    <location>
        <begin position="37"/>
        <end position="66"/>
    </location>
</feature>
<accession>A0AB33IH05</accession>
<dbReference type="EMBL" id="AP023410">
    <property type="protein sequence ID" value="BCK76457.1"/>
    <property type="molecule type" value="Genomic_DNA"/>
</dbReference>
<evidence type="ECO:0000256" key="1">
    <source>
        <dbReference type="SAM" id="MobiDB-lite"/>
    </source>
</evidence>
<evidence type="ECO:0000313" key="3">
    <source>
        <dbReference type="Proteomes" id="UP000516424"/>
    </source>
</evidence>
<dbReference type="Proteomes" id="UP000516424">
    <property type="component" value="Chromosome"/>
</dbReference>
<reference evidence="2 3" key="1">
    <citation type="journal article" date="2011" name="Microbiology">
        <title>Transcriptome response to different carbon sources in Acetobacter aceti.</title>
        <authorList>
            <person name="Sakurai K."/>
            <person name="Arai H."/>
            <person name="Ishii M."/>
            <person name="Igarashi Y."/>
        </authorList>
    </citation>
    <scope>NUCLEOTIDE SEQUENCE [LARGE SCALE GENOMIC DNA]</scope>
    <source>
        <strain evidence="2 3">NBRC 14818</strain>
    </source>
</reference>
<organism evidence="2 3">
    <name type="scientific">Acetobacter aceti NBRC 14818</name>
    <dbReference type="NCBI Taxonomy" id="887700"/>
    <lineage>
        <taxon>Bacteria</taxon>
        <taxon>Pseudomonadati</taxon>
        <taxon>Pseudomonadota</taxon>
        <taxon>Alphaproteobacteria</taxon>
        <taxon>Acetobacterales</taxon>
        <taxon>Acetobacteraceae</taxon>
        <taxon>Acetobacter</taxon>
        <taxon>Acetobacter subgen. Acetobacter</taxon>
    </lineage>
</organism>
<dbReference type="AlphaFoldDB" id="A0AB33IH05"/>
<keyword evidence="3" id="KW-1185">Reference proteome</keyword>
<evidence type="ECO:0000313" key="2">
    <source>
        <dbReference type="EMBL" id="BCK76457.1"/>
    </source>
</evidence>
<proteinExistence type="predicted"/>
<sequence>MQKQSGLEGMPRFDPVSVGYKAGRVPFACDYLTFSRRGRKGQEQSGKREEAGGQGAESAQGRAPVTVTGWTDLFTANWR</sequence>
<name>A0AB33IH05_ACEAC</name>
<protein>
    <submittedName>
        <fullName evidence="2">Uncharacterized protein</fullName>
    </submittedName>
</protein>
<gene>
    <name evidence="2" type="ORF">EMQ_2063</name>
</gene>